<sequence>MPLVSRPVNLYREGRDCYLGEEQQQVRPVTNLEAKMAESSPAHQAICPKSLASCTYSGENLTKEAKW</sequence>
<keyword evidence="2" id="KW-1185">Reference proteome</keyword>
<organism evidence="1 2">
    <name type="scientific">Amblyomma americanum</name>
    <name type="common">Lone star tick</name>
    <dbReference type="NCBI Taxonomy" id="6943"/>
    <lineage>
        <taxon>Eukaryota</taxon>
        <taxon>Metazoa</taxon>
        <taxon>Ecdysozoa</taxon>
        <taxon>Arthropoda</taxon>
        <taxon>Chelicerata</taxon>
        <taxon>Arachnida</taxon>
        <taxon>Acari</taxon>
        <taxon>Parasitiformes</taxon>
        <taxon>Ixodida</taxon>
        <taxon>Ixodoidea</taxon>
        <taxon>Ixodidae</taxon>
        <taxon>Amblyomminae</taxon>
        <taxon>Amblyomma</taxon>
    </lineage>
</organism>
<evidence type="ECO:0000313" key="1">
    <source>
        <dbReference type="EMBL" id="KAK8775068.1"/>
    </source>
</evidence>
<proteinExistence type="predicted"/>
<name>A0AAQ4EKD8_AMBAM</name>
<accession>A0AAQ4EKD8</accession>
<dbReference type="Proteomes" id="UP001321473">
    <property type="component" value="Unassembled WGS sequence"/>
</dbReference>
<feature type="non-terminal residue" evidence="1">
    <location>
        <position position="67"/>
    </location>
</feature>
<dbReference type="EMBL" id="JARKHS020014593">
    <property type="protein sequence ID" value="KAK8775068.1"/>
    <property type="molecule type" value="Genomic_DNA"/>
</dbReference>
<gene>
    <name evidence="1" type="ORF">V5799_010401</name>
</gene>
<reference evidence="1 2" key="1">
    <citation type="journal article" date="2023" name="Arcadia Sci">
        <title>De novo assembly of a long-read Amblyomma americanum tick genome.</title>
        <authorList>
            <person name="Chou S."/>
            <person name="Poskanzer K.E."/>
            <person name="Rollins M."/>
            <person name="Thuy-Boun P.S."/>
        </authorList>
    </citation>
    <scope>NUCLEOTIDE SEQUENCE [LARGE SCALE GENOMIC DNA]</scope>
    <source>
        <strain evidence="1">F_SG_1</strain>
        <tissue evidence="1">Salivary glands</tissue>
    </source>
</reference>
<evidence type="ECO:0000313" key="2">
    <source>
        <dbReference type="Proteomes" id="UP001321473"/>
    </source>
</evidence>
<protein>
    <submittedName>
        <fullName evidence="1">Uncharacterized protein</fullName>
    </submittedName>
</protein>
<comment type="caution">
    <text evidence="1">The sequence shown here is derived from an EMBL/GenBank/DDBJ whole genome shotgun (WGS) entry which is preliminary data.</text>
</comment>
<dbReference type="AlphaFoldDB" id="A0AAQ4EKD8"/>